<dbReference type="RefSeq" id="WP_054729104.1">
    <property type="nucleotide sequence ID" value="NZ_CP009429.1"/>
</dbReference>
<proteinExistence type="predicted"/>
<evidence type="ECO:0000313" key="3">
    <source>
        <dbReference type="Proteomes" id="UP000076088"/>
    </source>
</evidence>
<gene>
    <name evidence="2" type="ORF">ATM17_15135</name>
</gene>
<accession>A0AAC8Z1Y7</accession>
<dbReference type="Proteomes" id="UP000076088">
    <property type="component" value="Chromosome"/>
</dbReference>
<dbReference type="EMBL" id="CP013344">
    <property type="protein sequence ID" value="AMU90359.1"/>
    <property type="molecule type" value="Genomic_DNA"/>
</dbReference>
<feature type="compositionally biased region" description="Polar residues" evidence="1">
    <location>
        <begin position="59"/>
        <end position="69"/>
    </location>
</feature>
<evidence type="ECO:0000313" key="2">
    <source>
        <dbReference type="EMBL" id="AMU90359.1"/>
    </source>
</evidence>
<evidence type="ECO:0000256" key="1">
    <source>
        <dbReference type="SAM" id="MobiDB-lite"/>
    </source>
</evidence>
<name>A0AAC8Z1Y7_SPHMC</name>
<sequence>MSDFYAKCPECGHVWSVVKLPMEAKEAARRMIAAFCPVCGNDSPTTAPAAEVRCTAQQTPTAQQENDMSATIPPPFEVYGSGNYGQPPEVKTTLIDTTRADEDAAARSRGPMILHKADPARPRRQHPNFFKAHQEAARLAKQNPGAEFIISEEIARVVCWPEKSE</sequence>
<feature type="region of interest" description="Disordered" evidence="1">
    <location>
        <begin position="59"/>
        <end position="90"/>
    </location>
</feature>
<reference evidence="3" key="1">
    <citation type="submission" date="2015-11" db="EMBL/GenBank/DDBJ databases">
        <title>Complete genome sequence of a polyethylene-glycol degrader Sphingopyxis macrogoltabida 203N (NBRC 111659).</title>
        <authorList>
            <person name="Yoshiyuki O."/>
            <person name="Shouta N."/>
            <person name="Nagata Y."/>
            <person name="Numata M."/>
            <person name="Tsuchikane K."/>
            <person name="Hosoyama A."/>
            <person name="Yamazoe A."/>
            <person name="Tsuda M."/>
            <person name="Fujita N."/>
            <person name="Kawai F."/>
        </authorList>
    </citation>
    <scope>NUCLEOTIDE SEQUENCE [LARGE SCALE GENOMIC DNA]</scope>
    <source>
        <strain evidence="3">203N</strain>
    </source>
</reference>
<organism evidence="2 3">
    <name type="scientific">Sphingopyxis macrogoltabida</name>
    <name type="common">Sphingomonas macrogoltabidus</name>
    <dbReference type="NCBI Taxonomy" id="33050"/>
    <lineage>
        <taxon>Bacteria</taxon>
        <taxon>Pseudomonadati</taxon>
        <taxon>Pseudomonadota</taxon>
        <taxon>Alphaproteobacteria</taxon>
        <taxon>Sphingomonadales</taxon>
        <taxon>Sphingomonadaceae</taxon>
        <taxon>Sphingopyxis</taxon>
    </lineage>
</organism>
<reference evidence="2 3" key="2">
    <citation type="journal article" date="2016" name="Genome Announc.">
        <title>Complete Genome Sequence of Sphingopyxis macrogoltabida Strain 203N (NBRC 111659), a Polyethylene Glycol Degrader.</title>
        <authorList>
            <person name="Ohtsubo Y."/>
            <person name="Nonoyama S."/>
            <person name="Nagata Y."/>
            <person name="Numata M."/>
            <person name="Tsuchikane K."/>
            <person name="Hosoyama A."/>
            <person name="Yamazoe A."/>
            <person name="Tsuda M."/>
            <person name="Fujita N."/>
            <person name="Kawai F."/>
        </authorList>
    </citation>
    <scope>NUCLEOTIDE SEQUENCE [LARGE SCALE GENOMIC DNA]</scope>
    <source>
        <strain evidence="2 3">203N</strain>
    </source>
</reference>
<dbReference type="AlphaFoldDB" id="A0AAC8Z1Y7"/>
<keyword evidence="3" id="KW-1185">Reference proteome</keyword>
<dbReference type="KEGG" id="smaz:LH19_14530"/>
<protein>
    <submittedName>
        <fullName evidence="2">Uncharacterized protein</fullName>
    </submittedName>
</protein>